<dbReference type="EMBL" id="KQ257450">
    <property type="protein sequence ID" value="KND04367.1"/>
    <property type="molecule type" value="Genomic_DNA"/>
</dbReference>
<protein>
    <submittedName>
        <fullName evidence="2">Uncharacterized protein</fullName>
    </submittedName>
</protein>
<feature type="region of interest" description="Disordered" evidence="1">
    <location>
        <begin position="54"/>
        <end position="153"/>
    </location>
</feature>
<dbReference type="InParanoid" id="A0A0L0HTD5"/>
<feature type="region of interest" description="Disordered" evidence="1">
    <location>
        <begin position="1"/>
        <end position="24"/>
    </location>
</feature>
<dbReference type="Proteomes" id="UP000053201">
    <property type="component" value="Unassembled WGS sequence"/>
</dbReference>
<gene>
    <name evidence="2" type="ORF">SPPG_00096</name>
</gene>
<evidence type="ECO:0000256" key="1">
    <source>
        <dbReference type="SAM" id="MobiDB-lite"/>
    </source>
</evidence>
<dbReference type="AlphaFoldDB" id="A0A0L0HTD5"/>
<proteinExistence type="predicted"/>
<dbReference type="RefSeq" id="XP_016612406.1">
    <property type="nucleotide sequence ID" value="XM_016748433.1"/>
</dbReference>
<feature type="compositionally biased region" description="Pro residues" evidence="1">
    <location>
        <begin position="127"/>
        <end position="136"/>
    </location>
</feature>
<evidence type="ECO:0000313" key="3">
    <source>
        <dbReference type="Proteomes" id="UP000053201"/>
    </source>
</evidence>
<dbReference type="GeneID" id="27683848"/>
<dbReference type="OrthoDB" id="2120844at2759"/>
<organism evidence="2 3">
    <name type="scientific">Spizellomyces punctatus (strain DAOM BR117)</name>
    <dbReference type="NCBI Taxonomy" id="645134"/>
    <lineage>
        <taxon>Eukaryota</taxon>
        <taxon>Fungi</taxon>
        <taxon>Fungi incertae sedis</taxon>
        <taxon>Chytridiomycota</taxon>
        <taxon>Chytridiomycota incertae sedis</taxon>
        <taxon>Chytridiomycetes</taxon>
        <taxon>Spizellomycetales</taxon>
        <taxon>Spizellomycetaceae</taxon>
        <taxon>Spizellomyces</taxon>
    </lineage>
</organism>
<reference evidence="2 3" key="1">
    <citation type="submission" date="2009-08" db="EMBL/GenBank/DDBJ databases">
        <title>The Genome Sequence of Spizellomyces punctatus strain DAOM BR117.</title>
        <authorList>
            <consortium name="The Broad Institute Genome Sequencing Platform"/>
            <person name="Russ C."/>
            <person name="Cuomo C."/>
            <person name="Shea T."/>
            <person name="Young S.K."/>
            <person name="Zeng Q."/>
            <person name="Koehrsen M."/>
            <person name="Haas B."/>
            <person name="Borodovsky M."/>
            <person name="Guigo R."/>
            <person name="Alvarado L."/>
            <person name="Berlin A."/>
            <person name="Bochicchio J."/>
            <person name="Borenstein D."/>
            <person name="Chapman S."/>
            <person name="Chen Z."/>
            <person name="Engels R."/>
            <person name="Freedman E."/>
            <person name="Gellesch M."/>
            <person name="Goldberg J."/>
            <person name="Griggs A."/>
            <person name="Gujja S."/>
            <person name="Heiman D."/>
            <person name="Hepburn T."/>
            <person name="Howarth C."/>
            <person name="Jen D."/>
            <person name="Larson L."/>
            <person name="Lewis B."/>
            <person name="Mehta T."/>
            <person name="Park D."/>
            <person name="Pearson M."/>
            <person name="Roberts A."/>
            <person name="Saif S."/>
            <person name="Shenoy N."/>
            <person name="Sisk P."/>
            <person name="Stolte C."/>
            <person name="Sykes S."/>
            <person name="Thomson T."/>
            <person name="Walk T."/>
            <person name="White J."/>
            <person name="Yandava C."/>
            <person name="Burger G."/>
            <person name="Gray M.W."/>
            <person name="Holland P.W.H."/>
            <person name="King N."/>
            <person name="Lang F.B.F."/>
            <person name="Roger A.J."/>
            <person name="Ruiz-Trillo I."/>
            <person name="Lander E."/>
            <person name="Nusbaum C."/>
        </authorList>
    </citation>
    <scope>NUCLEOTIDE SEQUENCE [LARGE SCALE GENOMIC DNA]</scope>
    <source>
        <strain evidence="2 3">DAOM BR117</strain>
    </source>
</reference>
<evidence type="ECO:0000313" key="2">
    <source>
        <dbReference type="EMBL" id="KND04367.1"/>
    </source>
</evidence>
<feature type="compositionally biased region" description="Basic and acidic residues" evidence="1">
    <location>
        <begin position="58"/>
        <end position="68"/>
    </location>
</feature>
<keyword evidence="3" id="KW-1185">Reference proteome</keyword>
<accession>A0A0L0HTD5</accession>
<name>A0A0L0HTD5_SPIPD</name>
<feature type="compositionally biased region" description="Polar residues" evidence="1">
    <location>
        <begin position="95"/>
        <end position="108"/>
    </location>
</feature>
<sequence>MPAHIDMRTALPAPGHSQPSPMSVSRNQIPLILSRRFQRAAGLLGALNKSGEDVTEETLVKPHGEPHKPRLPPISHRNTRHSESSASSERGIGNAGSSHPAATSNALDSPTPDRPSNIRRKNSQAPNLPPATPYKPFPLSETSSFSPASIPKGKLRSLAPQTVAKYEAYTAPPAPVAQMIERSGQRAKARLRDEKRLVRQQIEAARMKWGNGKEREDAGEEMARRARERMRKKLNKALAFREMELQFLVEGQRNSIDAIRLKEYLALRPHKTIDIPKDMYTDEDRVRVDRLLAG</sequence>
<dbReference type="VEuPathDB" id="FungiDB:SPPG_00096"/>